<organism evidence="7 8">
    <name type="scientific">Brachybacterium aquaticum</name>
    <dbReference type="NCBI Taxonomy" id="1432564"/>
    <lineage>
        <taxon>Bacteria</taxon>
        <taxon>Bacillati</taxon>
        <taxon>Actinomycetota</taxon>
        <taxon>Actinomycetes</taxon>
        <taxon>Micrococcales</taxon>
        <taxon>Dermabacteraceae</taxon>
        <taxon>Brachybacterium</taxon>
    </lineage>
</organism>
<dbReference type="EMBL" id="JACHLZ010000001">
    <property type="protein sequence ID" value="MBB5831293.1"/>
    <property type="molecule type" value="Genomic_DNA"/>
</dbReference>
<dbReference type="InterPro" id="IPR019109">
    <property type="entry name" value="MamF_MmsF"/>
</dbReference>
<feature type="compositionally biased region" description="Basic and acidic residues" evidence="5">
    <location>
        <begin position="1"/>
        <end position="11"/>
    </location>
</feature>
<dbReference type="Proteomes" id="UP000588158">
    <property type="component" value="Unassembled WGS sequence"/>
</dbReference>
<keyword evidence="3 6" id="KW-1133">Transmembrane helix</keyword>
<feature type="compositionally biased region" description="Low complexity" evidence="5">
    <location>
        <begin position="73"/>
        <end position="92"/>
    </location>
</feature>
<gene>
    <name evidence="7" type="ORF">HNR70_001106</name>
</gene>
<evidence type="ECO:0000256" key="5">
    <source>
        <dbReference type="SAM" id="MobiDB-lite"/>
    </source>
</evidence>
<evidence type="ECO:0000256" key="4">
    <source>
        <dbReference type="ARBA" id="ARBA00023136"/>
    </source>
</evidence>
<evidence type="ECO:0000256" key="1">
    <source>
        <dbReference type="ARBA" id="ARBA00004141"/>
    </source>
</evidence>
<comment type="caution">
    <text evidence="7">The sequence shown here is derived from an EMBL/GenBank/DDBJ whole genome shotgun (WGS) entry which is preliminary data.</text>
</comment>
<feature type="transmembrane region" description="Helical" evidence="6">
    <location>
        <begin position="193"/>
        <end position="215"/>
    </location>
</feature>
<accession>A0A841ABI4</accession>
<feature type="compositionally biased region" description="Low complexity" evidence="5">
    <location>
        <begin position="115"/>
        <end position="144"/>
    </location>
</feature>
<dbReference type="RefSeq" id="WP_184324787.1">
    <property type="nucleotide sequence ID" value="NZ_JACHLZ010000001.1"/>
</dbReference>
<evidence type="ECO:0000256" key="3">
    <source>
        <dbReference type="ARBA" id="ARBA00022989"/>
    </source>
</evidence>
<keyword evidence="8" id="KW-1185">Reference proteome</keyword>
<keyword evidence="2 6" id="KW-0812">Transmembrane</keyword>
<reference evidence="7 8" key="1">
    <citation type="submission" date="2020-08" db="EMBL/GenBank/DDBJ databases">
        <title>Sequencing the genomes of 1000 actinobacteria strains.</title>
        <authorList>
            <person name="Klenk H.-P."/>
        </authorList>
    </citation>
    <scope>NUCLEOTIDE SEQUENCE [LARGE SCALE GENOMIC DNA]</scope>
    <source>
        <strain evidence="7 8">DSM 28796</strain>
    </source>
</reference>
<dbReference type="AlphaFoldDB" id="A0A841ABI4"/>
<feature type="transmembrane region" description="Helical" evidence="6">
    <location>
        <begin position="227"/>
        <end position="254"/>
    </location>
</feature>
<evidence type="ECO:0000313" key="8">
    <source>
        <dbReference type="Proteomes" id="UP000588158"/>
    </source>
</evidence>
<evidence type="ECO:0000256" key="2">
    <source>
        <dbReference type="ARBA" id="ARBA00022692"/>
    </source>
</evidence>
<feature type="transmembrane region" description="Helical" evidence="6">
    <location>
        <begin position="260"/>
        <end position="281"/>
    </location>
</feature>
<sequence>MSQTPHPHDPYGSEPGTPASDPLDIDQPGTGGPAASQPAEEGSPTSDPALHPHDPFAQADPYAQSAPAQPSHYAQGSPYGASGASAPSAASHDSYAAGAAPFAAHTERQYDPRQDPSFGQQPQGQQFSGQQYAGQQQYAQQADGNGAPQGAPHLDASPLPQGFKGLYEGPITGQPVSASDSKMWSMFSHLSAVLGYVVGAGFLGWVGPLVIFLMYKDRDRFVRYNAAETLNAAIATVIAEVVLSIAITIFAVVTFGIGSIAFPLVWLPAVLHVIFAIIGAVKSNKGEYWNYPLNIRFVK</sequence>
<feature type="region of interest" description="Disordered" evidence="5">
    <location>
        <begin position="1"/>
        <end position="92"/>
    </location>
</feature>
<name>A0A841ABI4_9MICO</name>
<evidence type="ECO:0000313" key="7">
    <source>
        <dbReference type="EMBL" id="MBB5831293.1"/>
    </source>
</evidence>
<feature type="region of interest" description="Disordered" evidence="5">
    <location>
        <begin position="108"/>
        <end position="155"/>
    </location>
</feature>
<keyword evidence="4 6" id="KW-0472">Membrane</keyword>
<proteinExistence type="predicted"/>
<evidence type="ECO:0000256" key="6">
    <source>
        <dbReference type="SAM" id="Phobius"/>
    </source>
</evidence>
<comment type="subcellular location">
    <subcellularLocation>
        <location evidence="1">Membrane</location>
        <topology evidence="1">Multi-pass membrane protein</topology>
    </subcellularLocation>
</comment>
<protein>
    <submittedName>
        <fullName evidence="7">Putative Tic20 family protein</fullName>
    </submittedName>
</protein>
<dbReference type="Pfam" id="PF09685">
    <property type="entry name" value="MamF_MmsF"/>
    <property type="match status" value="1"/>
</dbReference>